<comment type="subcellular location">
    <subcellularLocation>
        <location evidence="1">Membrane</location>
    </subcellularLocation>
</comment>
<reference evidence="6 7" key="1">
    <citation type="journal article" date="2016" name="Proc. Natl. Acad. Sci. U.S.A.">
        <title>Lipid metabolic changes in an early divergent fungus govern the establishment of a mutualistic symbiosis with endobacteria.</title>
        <authorList>
            <person name="Lastovetsky O.A."/>
            <person name="Gaspar M.L."/>
            <person name="Mondo S.J."/>
            <person name="LaButti K.M."/>
            <person name="Sandor L."/>
            <person name="Grigoriev I.V."/>
            <person name="Henry S.A."/>
            <person name="Pawlowska T.E."/>
        </authorList>
    </citation>
    <scope>NUCLEOTIDE SEQUENCE [LARGE SCALE GENOMIC DNA]</scope>
    <source>
        <strain evidence="6 7">ATCC 52813</strain>
    </source>
</reference>
<dbReference type="InterPro" id="IPR029044">
    <property type="entry name" value="Nucleotide-diphossugar_trans"/>
</dbReference>
<organism evidence="6 7">
    <name type="scientific">Rhizopus microsporus ATCC 52813</name>
    <dbReference type="NCBI Taxonomy" id="1340429"/>
    <lineage>
        <taxon>Eukaryota</taxon>
        <taxon>Fungi</taxon>
        <taxon>Fungi incertae sedis</taxon>
        <taxon>Mucoromycota</taxon>
        <taxon>Mucoromycotina</taxon>
        <taxon>Mucoromycetes</taxon>
        <taxon>Mucorales</taxon>
        <taxon>Mucorineae</taxon>
        <taxon>Rhizopodaceae</taxon>
        <taxon>Rhizopus</taxon>
    </lineage>
</organism>
<sequence>MNNRYYMFAVSTFLCCLLLLFTLYPSLRITTYSPNHRKKDIFQMFDKGHAYATIICDNSIIEPTLVSIYSLQLAFSKKPSSKTDVIVLIPDSIYIENDSIQQLERLDTKIIRTSFAQSSCMNSQHALLNLWALFDYKKIVYFTHDVLFDKDVDQLFYQLPNSAILSNQLSPSLLLLEPSPDHFESMVRDYKTSKSIQFQLHNTTNKLLQHLYVYNGPMKPWNFHMYNDTDWSKHYDPIPFYYWRKASNGLKHFLNPVSEWQNQQRQDDVCDGYLQSINNIHHFTVQDKFSVMISTYNPERIERISLLIRHLLKSDMVHTIYITWHNPNLDVPASIYDSIQDHSRLKVLKQSYDSLNNRFNPVDDLKTEAVYIMDDDIFIDLQDLEYAFNVWRSRKDSVVGHFPRLHRYDPETHQASYKVTNRAPYTLVLTKSMFIRSEYLFAYTCLLEPKLHEYVDQALNCEDLGFAMMASGLSRTPSTFVCNEKPIEDFGRKKGISINNNHMPARADCISNFITQFWNEHDPLLKSYDAVAPFARSVIKTGNWARVETIISNE</sequence>
<dbReference type="GO" id="GO:0016757">
    <property type="term" value="F:glycosyltransferase activity"/>
    <property type="evidence" value="ECO:0007669"/>
    <property type="project" value="InterPro"/>
</dbReference>
<feature type="domain" description="Glycosyl transferase 64" evidence="5">
    <location>
        <begin position="289"/>
        <end position="528"/>
    </location>
</feature>
<dbReference type="Gene3D" id="3.90.550.10">
    <property type="entry name" value="Spore Coat Polysaccharide Biosynthesis Protein SpsA, Chain A"/>
    <property type="match status" value="1"/>
</dbReference>
<dbReference type="EMBL" id="KZ303855">
    <property type="protein sequence ID" value="PHZ10172.1"/>
    <property type="molecule type" value="Genomic_DNA"/>
</dbReference>
<accession>A0A2G4SN49</accession>
<dbReference type="Proteomes" id="UP000242254">
    <property type="component" value="Unassembled WGS sequence"/>
</dbReference>
<evidence type="ECO:0000259" key="5">
    <source>
        <dbReference type="Pfam" id="PF09258"/>
    </source>
</evidence>
<dbReference type="PANTHER" id="PTHR48261:SF2">
    <property type="entry name" value="ACETYLGLUCOSAMINYLTRANSFERASE"/>
    <property type="match status" value="1"/>
</dbReference>
<dbReference type="STRING" id="1340429.A0A2G4SN49"/>
<name>A0A2G4SN49_RHIZD</name>
<protein>
    <submittedName>
        <fullName evidence="6">Nucleotide-diphospho-sugar transferase</fullName>
    </submittedName>
</protein>
<keyword evidence="3" id="KW-0472">Membrane</keyword>
<evidence type="ECO:0000313" key="6">
    <source>
        <dbReference type="EMBL" id="PHZ10172.1"/>
    </source>
</evidence>
<proteinExistence type="predicted"/>
<evidence type="ECO:0000256" key="2">
    <source>
        <dbReference type="ARBA" id="ARBA00022679"/>
    </source>
</evidence>
<keyword evidence="2 6" id="KW-0808">Transferase</keyword>
<dbReference type="GO" id="GO:0016020">
    <property type="term" value="C:membrane"/>
    <property type="evidence" value="ECO:0007669"/>
    <property type="project" value="UniProtKB-SubCell"/>
</dbReference>
<keyword evidence="4" id="KW-1015">Disulfide bond</keyword>
<keyword evidence="7" id="KW-1185">Reference proteome</keyword>
<evidence type="ECO:0000256" key="3">
    <source>
        <dbReference type="ARBA" id="ARBA00023136"/>
    </source>
</evidence>
<evidence type="ECO:0000313" key="7">
    <source>
        <dbReference type="Proteomes" id="UP000242254"/>
    </source>
</evidence>
<dbReference type="Pfam" id="PF09258">
    <property type="entry name" value="Glyco_transf_64"/>
    <property type="match status" value="1"/>
</dbReference>
<dbReference type="RefSeq" id="XP_023463880.1">
    <property type="nucleotide sequence ID" value="XM_023611436.1"/>
</dbReference>
<dbReference type="GeneID" id="35442426"/>
<dbReference type="PANTHER" id="PTHR48261">
    <property type="entry name" value="ACETYLGLUCOSAMINYLTRANSFERASE"/>
    <property type="match status" value="1"/>
</dbReference>
<evidence type="ECO:0000256" key="1">
    <source>
        <dbReference type="ARBA" id="ARBA00004370"/>
    </source>
</evidence>
<dbReference type="InterPro" id="IPR004263">
    <property type="entry name" value="Exostosin"/>
</dbReference>
<dbReference type="SUPFAM" id="SSF53448">
    <property type="entry name" value="Nucleotide-diphospho-sugar transferases"/>
    <property type="match status" value="2"/>
</dbReference>
<gene>
    <name evidence="6" type="ORF">RHIMIDRAFT_259982</name>
</gene>
<evidence type="ECO:0000256" key="4">
    <source>
        <dbReference type="ARBA" id="ARBA00023157"/>
    </source>
</evidence>
<dbReference type="AlphaFoldDB" id="A0A2G4SN49"/>
<dbReference type="InterPro" id="IPR015338">
    <property type="entry name" value="GT64_dom"/>
</dbReference>